<name>A0A3V2NZE3_SALET</name>
<reference evidence="1" key="1">
    <citation type="submission" date="2018-07" db="EMBL/GenBank/DDBJ databases">
        <authorList>
            <person name="Ashton P.M."/>
            <person name="Dallman T."/>
            <person name="Nair S."/>
            <person name="De Pinna E."/>
            <person name="Peters T."/>
            <person name="Grant K."/>
        </authorList>
    </citation>
    <scope>NUCLEOTIDE SEQUENCE [LARGE SCALE GENOMIC DNA]</scope>
    <source>
        <strain evidence="1">440016</strain>
    </source>
</reference>
<gene>
    <name evidence="1" type="ORF">DSF98_21265</name>
</gene>
<sequence length="69" mass="7642">MKEIKFAASECVLPARIRFTFSTSGETKEEVIEKMKIVIDQLSKGEVHLDPCVHLESYLSGVNISCSPA</sequence>
<organism evidence="1">
    <name type="scientific">Salmonella enterica I</name>
    <dbReference type="NCBI Taxonomy" id="59201"/>
    <lineage>
        <taxon>Bacteria</taxon>
        <taxon>Pseudomonadati</taxon>
        <taxon>Pseudomonadota</taxon>
        <taxon>Gammaproteobacteria</taxon>
        <taxon>Enterobacterales</taxon>
        <taxon>Enterobacteriaceae</taxon>
        <taxon>Salmonella</taxon>
    </lineage>
</organism>
<comment type="caution">
    <text evidence="1">The sequence shown here is derived from an EMBL/GenBank/DDBJ whole genome shotgun (WGS) entry which is preliminary data.</text>
</comment>
<dbReference type="Proteomes" id="UP000839682">
    <property type="component" value="Unassembled WGS sequence"/>
</dbReference>
<dbReference type="AlphaFoldDB" id="A0A3V2NZE3"/>
<accession>A0A3V2NZE3</accession>
<protein>
    <submittedName>
        <fullName evidence="1">Uncharacterized protein</fullName>
    </submittedName>
</protein>
<evidence type="ECO:0000313" key="1">
    <source>
        <dbReference type="EMBL" id="EAA7255177.1"/>
    </source>
</evidence>
<dbReference type="EMBL" id="AAACIV010000024">
    <property type="protein sequence ID" value="EAA7255177.1"/>
    <property type="molecule type" value="Genomic_DNA"/>
</dbReference>
<proteinExistence type="predicted"/>